<dbReference type="Proteomes" id="UP001152885">
    <property type="component" value="Unassembled WGS sequence"/>
</dbReference>
<proteinExistence type="predicted"/>
<comment type="caution">
    <text evidence="1">The sequence shown here is derived from an EMBL/GenBank/DDBJ whole genome shotgun (WGS) entry which is preliminary data.</text>
</comment>
<dbReference type="AlphaFoldDB" id="A0A9W4TS26"/>
<protein>
    <submittedName>
        <fullName evidence="1">Uncharacterized protein</fullName>
    </submittedName>
</protein>
<evidence type="ECO:0000313" key="1">
    <source>
        <dbReference type="EMBL" id="CAI5755571.1"/>
    </source>
</evidence>
<gene>
    <name evidence="1" type="ORF">CANVERA_P0087</name>
</gene>
<dbReference type="EMBL" id="CANTUO010000001">
    <property type="protein sequence ID" value="CAI5755571.1"/>
    <property type="molecule type" value="Genomic_DNA"/>
</dbReference>
<name>A0A9W4TS26_9ASCO</name>
<dbReference type="OrthoDB" id="4084459at2759"/>
<evidence type="ECO:0000313" key="2">
    <source>
        <dbReference type="Proteomes" id="UP001152885"/>
    </source>
</evidence>
<accession>A0A9W4TS26</accession>
<organism evidence="1 2">
    <name type="scientific">Candida verbasci</name>
    <dbReference type="NCBI Taxonomy" id="1227364"/>
    <lineage>
        <taxon>Eukaryota</taxon>
        <taxon>Fungi</taxon>
        <taxon>Dikarya</taxon>
        <taxon>Ascomycota</taxon>
        <taxon>Saccharomycotina</taxon>
        <taxon>Pichiomycetes</taxon>
        <taxon>Debaryomycetaceae</taxon>
        <taxon>Candida/Lodderomyces clade</taxon>
        <taxon>Candida</taxon>
    </lineage>
</organism>
<reference evidence="1" key="1">
    <citation type="submission" date="2022-12" db="EMBL/GenBank/DDBJ databases">
        <authorList>
            <person name="Brejova B."/>
        </authorList>
    </citation>
    <scope>NUCLEOTIDE SEQUENCE</scope>
</reference>
<keyword evidence="2" id="KW-1185">Reference proteome</keyword>
<sequence>MGKHAREDDLIDISSKKVKLDNLFNDLSLNDKPKFTINSKLKGKITKKSYTTSQLDNYINDKIISHLEDVIKSSLKLIKYYNYKWLVYLIYQKWLIKMFNRFVKKYNEYNNTSYKFKTIDEIMRSMNYHEIMKIVFQENELEKKRIEMKLNLKEMNFFKDIKYNYWFKNDDLDLMDIE</sequence>